<sequence>MRWNRVELFINFIYHNEKPNTTSQEVLDIYNQNLIDIITIKNINYDIVNHVRKIHKQKNLKTIGDSLVDIRRSRAKKRVNITDDTREDFQNESQDRIYDDLETSDLLSKADNEDSEEPLNPSLLDRNDTKDDKNDFWCYSDI</sequence>
<dbReference type="EMBL" id="CAGKOT010000009">
    <property type="protein sequence ID" value="CAB5354945.1"/>
    <property type="molecule type" value="Genomic_DNA"/>
</dbReference>
<reference evidence="2" key="1">
    <citation type="submission" date="2020-05" db="EMBL/GenBank/DDBJ databases">
        <authorList>
            <person name="Rincon C."/>
            <person name="Sanders R I."/>
            <person name="Robbins C."/>
            <person name="Chaturvedi A."/>
        </authorList>
    </citation>
    <scope>NUCLEOTIDE SEQUENCE</scope>
    <source>
        <strain evidence="2">CHB12</strain>
    </source>
</reference>
<proteinExistence type="predicted"/>
<dbReference type="VEuPathDB" id="FungiDB:RhiirFUN_013395"/>
<dbReference type="OrthoDB" id="2355856at2759"/>
<dbReference type="Proteomes" id="UP000684084">
    <property type="component" value="Unassembled WGS sequence"/>
</dbReference>
<evidence type="ECO:0000256" key="1">
    <source>
        <dbReference type="SAM" id="MobiDB-lite"/>
    </source>
</evidence>
<feature type="region of interest" description="Disordered" evidence="1">
    <location>
        <begin position="107"/>
        <end position="133"/>
    </location>
</feature>
<organism evidence="2 3">
    <name type="scientific">Rhizophagus irregularis</name>
    <dbReference type="NCBI Taxonomy" id="588596"/>
    <lineage>
        <taxon>Eukaryota</taxon>
        <taxon>Fungi</taxon>
        <taxon>Fungi incertae sedis</taxon>
        <taxon>Mucoromycota</taxon>
        <taxon>Glomeromycotina</taxon>
        <taxon>Glomeromycetes</taxon>
        <taxon>Glomerales</taxon>
        <taxon>Glomeraceae</taxon>
        <taxon>Rhizophagus</taxon>
    </lineage>
</organism>
<protein>
    <submittedName>
        <fullName evidence="2">Uncharacterized protein</fullName>
    </submittedName>
</protein>
<accession>A0A915YYJ6</accession>
<dbReference type="AlphaFoldDB" id="A0A915YYJ6"/>
<name>A0A915YYJ6_9GLOM</name>
<evidence type="ECO:0000313" key="2">
    <source>
        <dbReference type="EMBL" id="CAB5354945.1"/>
    </source>
</evidence>
<comment type="caution">
    <text evidence="2">The sequence shown here is derived from an EMBL/GenBank/DDBJ whole genome shotgun (WGS) entry which is preliminary data.</text>
</comment>
<evidence type="ECO:0000313" key="3">
    <source>
        <dbReference type="Proteomes" id="UP000684084"/>
    </source>
</evidence>
<gene>
    <name evidence="2" type="ORF">CHRIB12_LOCUS6036</name>
</gene>